<keyword evidence="1" id="KW-0812">Transmembrane</keyword>
<feature type="transmembrane region" description="Helical" evidence="1">
    <location>
        <begin position="95"/>
        <end position="116"/>
    </location>
</feature>
<proteinExistence type="predicted"/>
<organism evidence="2 3">
    <name type="scientific">Lithohypha guttulata</name>
    <dbReference type="NCBI Taxonomy" id="1690604"/>
    <lineage>
        <taxon>Eukaryota</taxon>
        <taxon>Fungi</taxon>
        <taxon>Dikarya</taxon>
        <taxon>Ascomycota</taxon>
        <taxon>Pezizomycotina</taxon>
        <taxon>Eurotiomycetes</taxon>
        <taxon>Chaetothyriomycetidae</taxon>
        <taxon>Chaetothyriales</taxon>
        <taxon>Trichomeriaceae</taxon>
        <taxon>Lithohypha</taxon>
    </lineage>
</organism>
<feature type="transmembrane region" description="Helical" evidence="1">
    <location>
        <begin position="275"/>
        <end position="296"/>
    </location>
</feature>
<feature type="transmembrane region" description="Helical" evidence="1">
    <location>
        <begin position="316"/>
        <end position="336"/>
    </location>
</feature>
<name>A0ABR0KCE6_9EURO</name>
<evidence type="ECO:0000313" key="2">
    <source>
        <dbReference type="EMBL" id="KAK5093433.1"/>
    </source>
</evidence>
<reference evidence="2 3" key="1">
    <citation type="submission" date="2023-08" db="EMBL/GenBank/DDBJ databases">
        <title>Black Yeasts Isolated from many extreme environments.</title>
        <authorList>
            <person name="Coleine C."/>
            <person name="Stajich J.E."/>
            <person name="Selbmann L."/>
        </authorList>
    </citation>
    <scope>NUCLEOTIDE SEQUENCE [LARGE SCALE GENOMIC DNA]</scope>
    <source>
        <strain evidence="2 3">CCFEE 5885</strain>
    </source>
</reference>
<dbReference type="EMBL" id="JAVRRG010000043">
    <property type="protein sequence ID" value="KAK5093433.1"/>
    <property type="molecule type" value="Genomic_DNA"/>
</dbReference>
<sequence length="372" mass="40215">MNCEALATIKSFENYVASLRNVTSDDISATAMKPCRQGICSALYGTGNADVSGIGVIVGYFVEFSLAIILALSLMVLKQKRKEHLVRCCQRVTAAYADSAIALALSVELAAAIMLIRKNFGVGAYEFGGLTVQTVWIVAILVMLPIVPFCWQDLKDDRTELRLCMISLAFILFLINFICRMISTYSEGQIGSGPGKVITRSEMGQIRLLCYQGKHDLSPAGSSVVEIFSIGGSLWVACSIVLALLDQCVTTSGRSPAGRRWQSLTGRLKKERSGAAIPVIALAVWSIPLFWALVTLRSWQKEFAASLNQQSGSDVWSFGQIIAVVVFLPVLNELLYQYLGKPQPASAAARQHAAATLCMPSPKPVTAQPGSP</sequence>
<protein>
    <submittedName>
        <fullName evidence="2">Uncharacterized protein</fullName>
    </submittedName>
</protein>
<gene>
    <name evidence="2" type="ORF">LTR24_004286</name>
</gene>
<feature type="transmembrane region" description="Helical" evidence="1">
    <location>
        <begin position="227"/>
        <end position="245"/>
    </location>
</feature>
<feature type="transmembrane region" description="Helical" evidence="1">
    <location>
        <begin position="163"/>
        <end position="183"/>
    </location>
</feature>
<evidence type="ECO:0000313" key="3">
    <source>
        <dbReference type="Proteomes" id="UP001345013"/>
    </source>
</evidence>
<dbReference type="Proteomes" id="UP001345013">
    <property type="component" value="Unassembled WGS sequence"/>
</dbReference>
<evidence type="ECO:0000256" key="1">
    <source>
        <dbReference type="SAM" id="Phobius"/>
    </source>
</evidence>
<feature type="transmembrane region" description="Helical" evidence="1">
    <location>
        <begin position="128"/>
        <end position="151"/>
    </location>
</feature>
<comment type="caution">
    <text evidence="2">The sequence shown here is derived from an EMBL/GenBank/DDBJ whole genome shotgun (WGS) entry which is preliminary data.</text>
</comment>
<keyword evidence="3" id="KW-1185">Reference proteome</keyword>
<accession>A0ABR0KCE6</accession>
<keyword evidence="1" id="KW-1133">Transmembrane helix</keyword>
<keyword evidence="1" id="KW-0472">Membrane</keyword>
<feature type="transmembrane region" description="Helical" evidence="1">
    <location>
        <begin position="51"/>
        <end position="74"/>
    </location>
</feature>